<dbReference type="Proteomes" id="UP000002402">
    <property type="component" value="Chromosome"/>
</dbReference>
<protein>
    <submittedName>
        <fullName evidence="1">Uncharacterized protein</fullName>
    </submittedName>
</protein>
<keyword evidence="2" id="KW-1185">Reference proteome</keyword>
<dbReference type="STRING" id="246197.MXAN_6221"/>
<dbReference type="AlphaFoldDB" id="Q1CZ21"/>
<name>Q1CZ21_MYXXD</name>
<evidence type="ECO:0000313" key="1">
    <source>
        <dbReference type="EMBL" id="ABF89489.1"/>
    </source>
</evidence>
<accession>Q1CZ21</accession>
<dbReference type="KEGG" id="mxa:MXAN_6221"/>
<proteinExistence type="predicted"/>
<evidence type="ECO:0000313" key="2">
    <source>
        <dbReference type="Proteomes" id="UP000002402"/>
    </source>
</evidence>
<gene>
    <name evidence="1" type="ordered locus">MXAN_6221</name>
</gene>
<dbReference type="EMBL" id="CP000113">
    <property type="protein sequence ID" value="ABF89489.1"/>
    <property type="molecule type" value="Genomic_DNA"/>
</dbReference>
<reference evidence="1 2" key="1">
    <citation type="journal article" date="2006" name="Proc. Natl. Acad. Sci. U.S.A.">
        <title>Evolution of sensory complexity recorded in a myxobacterial genome.</title>
        <authorList>
            <person name="Goldman B.S."/>
            <person name="Nierman W.C."/>
            <person name="Kaiser D."/>
            <person name="Slater S.C."/>
            <person name="Durkin A.S."/>
            <person name="Eisen J.A."/>
            <person name="Ronning C.M."/>
            <person name="Barbazuk W.B."/>
            <person name="Blanchard M."/>
            <person name="Field C."/>
            <person name="Halling C."/>
            <person name="Hinkle G."/>
            <person name="Iartchuk O."/>
            <person name="Kim H.S."/>
            <person name="Mackenzie C."/>
            <person name="Madupu R."/>
            <person name="Miller N."/>
            <person name="Shvartsbeyn A."/>
            <person name="Sullivan S.A."/>
            <person name="Vaudin M."/>
            <person name="Wiegand R."/>
            <person name="Kaplan H.B."/>
        </authorList>
    </citation>
    <scope>NUCLEOTIDE SEQUENCE [LARGE SCALE GENOMIC DNA]</scope>
    <source>
        <strain evidence="2">DK1622</strain>
    </source>
</reference>
<dbReference type="HOGENOM" id="CLU_2991985_0_0_7"/>
<organism evidence="1 2">
    <name type="scientific">Myxococcus xanthus (strain DK1622)</name>
    <dbReference type="NCBI Taxonomy" id="246197"/>
    <lineage>
        <taxon>Bacteria</taxon>
        <taxon>Pseudomonadati</taxon>
        <taxon>Myxococcota</taxon>
        <taxon>Myxococcia</taxon>
        <taxon>Myxococcales</taxon>
        <taxon>Cystobacterineae</taxon>
        <taxon>Myxococcaceae</taxon>
        <taxon>Myxococcus</taxon>
    </lineage>
</organism>
<sequence>MPAFTQLKVKVVSFRYSNAWDPLEAMAQNSFPVASFMTSFPGFEYFDIYCFCSITKT</sequence>
<dbReference type="EnsemblBacteria" id="ABF89489">
    <property type="protein sequence ID" value="ABF89489"/>
    <property type="gene ID" value="MXAN_6221"/>
</dbReference>